<dbReference type="PANTHER" id="PTHR11228">
    <property type="entry name" value="RADICAL SAM DOMAIN PROTEIN"/>
    <property type="match status" value="1"/>
</dbReference>
<dbReference type="Proteomes" id="UP001319921">
    <property type="component" value="Chromosome"/>
</dbReference>
<evidence type="ECO:0000256" key="4">
    <source>
        <dbReference type="ARBA" id="ARBA00023014"/>
    </source>
</evidence>
<dbReference type="InterPro" id="IPR058240">
    <property type="entry name" value="rSAM_sf"/>
</dbReference>
<dbReference type="GO" id="GO:0051536">
    <property type="term" value="F:iron-sulfur cluster binding"/>
    <property type="evidence" value="ECO:0007669"/>
    <property type="project" value="UniProtKB-KW"/>
</dbReference>
<feature type="domain" description="Radical SAM core" evidence="5">
    <location>
        <begin position="21"/>
        <end position="245"/>
    </location>
</feature>
<evidence type="ECO:0000256" key="1">
    <source>
        <dbReference type="ARBA" id="ARBA00022691"/>
    </source>
</evidence>
<dbReference type="InterPro" id="IPR013785">
    <property type="entry name" value="Aldolase_TIM"/>
</dbReference>
<dbReference type="PANTHER" id="PTHR11228:SF35">
    <property type="entry name" value="MOLYBDENUM COFACTOR BIOSYNTHESIS PROTEIN A-RELATED"/>
    <property type="match status" value="1"/>
</dbReference>
<dbReference type="RefSeq" id="WP_229569503.1">
    <property type="nucleotide sequence ID" value="NZ_AP025226.1"/>
</dbReference>
<dbReference type="InterPro" id="IPR006638">
    <property type="entry name" value="Elp3/MiaA/NifB-like_rSAM"/>
</dbReference>
<dbReference type="EMBL" id="AP025226">
    <property type="protein sequence ID" value="BDB99158.1"/>
    <property type="molecule type" value="Genomic_DNA"/>
</dbReference>
<sequence>MTKLIRISEPIPLIGHIAFGIIDRGTNLLQIRPFSNCPMSCIFCSVDAGPKSKHRRVEFIVDKDHLLNWAFYVISKKIHKVGILIDGVGEPILHPDIDKIISGLKSNQKVFEIAIETHGLPLTKAVINKLANAGLDRINLSVDSLNIEKAKWLSGHNGYDVNKVIDAAIYAKEKGIDILLTPVWLPGINDKDMIDIIKIAKEHGFKLGIQKYVEHPKGRKLSVKEVSWTKFYEFINSLEKVTGVKLRLSPEDFMIYPDVRLGPVIEVGEKVIGKVIGEGWMYNEVLLTAKNRVITLVGVDNIEEGLEVKVKIIRNKDEIYLAKLA</sequence>
<proteinExistence type="predicted"/>
<name>A0AAQ4CTM7_9CREN</name>
<dbReference type="InterPro" id="IPR007197">
    <property type="entry name" value="rSAM"/>
</dbReference>
<protein>
    <submittedName>
        <fullName evidence="6">Molybdenum cofactor biosynthesis protein A</fullName>
    </submittedName>
</protein>
<dbReference type="SUPFAM" id="SSF102114">
    <property type="entry name" value="Radical SAM enzymes"/>
    <property type="match status" value="1"/>
</dbReference>
<keyword evidence="2" id="KW-0479">Metal-binding</keyword>
<keyword evidence="1" id="KW-0949">S-adenosyl-L-methionine</keyword>
<keyword evidence="3" id="KW-0408">Iron</keyword>
<accession>A0AAQ4CTM7</accession>
<evidence type="ECO:0000259" key="5">
    <source>
        <dbReference type="PROSITE" id="PS51918"/>
    </source>
</evidence>
<evidence type="ECO:0000256" key="2">
    <source>
        <dbReference type="ARBA" id="ARBA00022723"/>
    </source>
</evidence>
<dbReference type="SFLD" id="SFLDG01110">
    <property type="entry name" value="Uncharacterised_Radical_SAM_Su"/>
    <property type="match status" value="1"/>
</dbReference>
<dbReference type="Gene3D" id="3.20.20.70">
    <property type="entry name" value="Aldolase class I"/>
    <property type="match status" value="1"/>
</dbReference>
<keyword evidence="7" id="KW-1185">Reference proteome</keyword>
<evidence type="ECO:0000256" key="3">
    <source>
        <dbReference type="ARBA" id="ARBA00023004"/>
    </source>
</evidence>
<dbReference type="SFLD" id="SFLDG01067">
    <property type="entry name" value="SPASM/twitch_domain_containing"/>
    <property type="match status" value="1"/>
</dbReference>
<organism evidence="6 7">
    <name type="scientific">Saccharolobus caldissimus</name>
    <dbReference type="NCBI Taxonomy" id="1702097"/>
    <lineage>
        <taxon>Archaea</taxon>
        <taxon>Thermoproteota</taxon>
        <taxon>Thermoprotei</taxon>
        <taxon>Sulfolobales</taxon>
        <taxon>Sulfolobaceae</taxon>
        <taxon>Saccharolobus</taxon>
    </lineage>
</organism>
<dbReference type="InterPro" id="IPR050377">
    <property type="entry name" value="Radical_SAM_PqqE_MftC-like"/>
</dbReference>
<dbReference type="KEGG" id="scas:SACC_21750"/>
<gene>
    <name evidence="6" type="ORF">SACC_21750</name>
</gene>
<dbReference type="GeneID" id="68866906"/>
<dbReference type="AlphaFoldDB" id="A0AAQ4CTM7"/>
<evidence type="ECO:0000313" key="6">
    <source>
        <dbReference type="EMBL" id="BDB99158.1"/>
    </source>
</evidence>
<dbReference type="CDD" id="cd01335">
    <property type="entry name" value="Radical_SAM"/>
    <property type="match status" value="1"/>
</dbReference>
<dbReference type="GO" id="GO:0046872">
    <property type="term" value="F:metal ion binding"/>
    <property type="evidence" value="ECO:0007669"/>
    <property type="project" value="UniProtKB-KW"/>
</dbReference>
<dbReference type="PROSITE" id="PS51918">
    <property type="entry name" value="RADICAL_SAM"/>
    <property type="match status" value="1"/>
</dbReference>
<dbReference type="Pfam" id="PF04055">
    <property type="entry name" value="Radical_SAM"/>
    <property type="match status" value="1"/>
</dbReference>
<dbReference type="SFLD" id="SFLDS00029">
    <property type="entry name" value="Radical_SAM"/>
    <property type="match status" value="1"/>
</dbReference>
<reference evidence="6 7" key="1">
    <citation type="journal article" date="2022" name="Microbiol. Resour. Announc.">
        <title>Complete Genome Sequence of the Hyperthermophilic and Acidophilic Archaeon Saccharolobus caldissimus Strain HS-3T.</title>
        <authorList>
            <person name="Sakai H.D."/>
            <person name="Kurosawa N."/>
        </authorList>
    </citation>
    <scope>NUCLEOTIDE SEQUENCE [LARGE SCALE GENOMIC DNA]</scope>
    <source>
        <strain evidence="6 7">JCM32116</strain>
    </source>
</reference>
<evidence type="ECO:0000313" key="7">
    <source>
        <dbReference type="Proteomes" id="UP001319921"/>
    </source>
</evidence>
<dbReference type="SMART" id="SM00729">
    <property type="entry name" value="Elp3"/>
    <property type="match status" value="1"/>
</dbReference>
<dbReference type="GO" id="GO:0003824">
    <property type="term" value="F:catalytic activity"/>
    <property type="evidence" value="ECO:0007669"/>
    <property type="project" value="InterPro"/>
</dbReference>
<keyword evidence="4" id="KW-0411">Iron-sulfur</keyword>
<dbReference type="InterPro" id="IPR040088">
    <property type="entry name" value="MJ0103-like"/>
</dbReference>